<proteinExistence type="predicted"/>
<evidence type="ECO:0000313" key="1">
    <source>
        <dbReference type="EMBL" id="GAH26700.1"/>
    </source>
</evidence>
<reference evidence="1" key="1">
    <citation type="journal article" date="2014" name="Front. Microbiol.">
        <title>High frequency of phylogenetically diverse reductive dehalogenase-homologous genes in deep subseafloor sedimentary metagenomes.</title>
        <authorList>
            <person name="Kawai M."/>
            <person name="Futagami T."/>
            <person name="Toyoda A."/>
            <person name="Takaki Y."/>
            <person name="Nishi S."/>
            <person name="Hori S."/>
            <person name="Arai W."/>
            <person name="Tsubouchi T."/>
            <person name="Morono Y."/>
            <person name="Uchiyama I."/>
            <person name="Ito T."/>
            <person name="Fujiyama A."/>
            <person name="Inagaki F."/>
            <person name="Takami H."/>
        </authorList>
    </citation>
    <scope>NUCLEOTIDE SEQUENCE</scope>
    <source>
        <strain evidence="1">Expedition CK06-06</strain>
    </source>
</reference>
<feature type="non-terminal residue" evidence="1">
    <location>
        <position position="50"/>
    </location>
</feature>
<accession>X1F297</accession>
<sequence length="50" mass="5615">MKSRGIENVQIYGKRKDGKYVELTNNFVPLNKVKSQVSYGSNIHSDSGLD</sequence>
<protein>
    <submittedName>
        <fullName evidence="1">Uncharacterized protein</fullName>
    </submittedName>
</protein>
<dbReference type="EMBL" id="BART01041529">
    <property type="protein sequence ID" value="GAH26700.1"/>
    <property type="molecule type" value="Genomic_DNA"/>
</dbReference>
<comment type="caution">
    <text evidence="1">The sequence shown here is derived from an EMBL/GenBank/DDBJ whole genome shotgun (WGS) entry which is preliminary data.</text>
</comment>
<organism evidence="1">
    <name type="scientific">marine sediment metagenome</name>
    <dbReference type="NCBI Taxonomy" id="412755"/>
    <lineage>
        <taxon>unclassified sequences</taxon>
        <taxon>metagenomes</taxon>
        <taxon>ecological metagenomes</taxon>
    </lineage>
</organism>
<gene>
    <name evidence="1" type="ORF">S01H4_66761</name>
</gene>
<dbReference type="AlphaFoldDB" id="X1F297"/>
<name>X1F297_9ZZZZ</name>